<feature type="transmembrane region" description="Helical" evidence="9">
    <location>
        <begin position="89"/>
        <end position="109"/>
    </location>
</feature>
<proteinExistence type="predicted"/>
<evidence type="ECO:0000313" key="13">
    <source>
        <dbReference type="Proteomes" id="UP001595699"/>
    </source>
</evidence>
<comment type="caution">
    <text evidence="12">The sequence shown here is derived from an EMBL/GenBank/DDBJ whole genome shotgun (WGS) entry which is preliminary data.</text>
</comment>
<evidence type="ECO:0000256" key="5">
    <source>
        <dbReference type="ARBA" id="ARBA00022741"/>
    </source>
</evidence>
<dbReference type="Pfam" id="PF07730">
    <property type="entry name" value="HisKA_3"/>
    <property type="match status" value="1"/>
</dbReference>
<keyword evidence="13" id="KW-1185">Reference proteome</keyword>
<dbReference type="Gene3D" id="3.30.565.10">
    <property type="entry name" value="Histidine kinase-like ATPase, C-terminal domain"/>
    <property type="match status" value="1"/>
</dbReference>
<dbReference type="Pfam" id="PF02518">
    <property type="entry name" value="HATPase_c"/>
    <property type="match status" value="1"/>
</dbReference>
<evidence type="ECO:0000256" key="2">
    <source>
        <dbReference type="ARBA" id="ARBA00012438"/>
    </source>
</evidence>
<dbReference type="CDD" id="cd16917">
    <property type="entry name" value="HATPase_UhpB-NarQ-NarX-like"/>
    <property type="match status" value="1"/>
</dbReference>
<keyword evidence="5" id="KW-0547">Nucleotide-binding</keyword>
<evidence type="ECO:0000259" key="10">
    <source>
        <dbReference type="Pfam" id="PF02518"/>
    </source>
</evidence>
<keyword evidence="4" id="KW-0808">Transferase</keyword>
<feature type="transmembrane region" description="Helical" evidence="9">
    <location>
        <begin position="116"/>
        <end position="137"/>
    </location>
</feature>
<evidence type="ECO:0000313" key="12">
    <source>
        <dbReference type="EMBL" id="MFC3761244.1"/>
    </source>
</evidence>
<dbReference type="SUPFAM" id="SSF55874">
    <property type="entry name" value="ATPase domain of HSP90 chaperone/DNA topoisomerase II/histidine kinase"/>
    <property type="match status" value="1"/>
</dbReference>
<dbReference type="RefSeq" id="WP_205117457.1">
    <property type="nucleotide sequence ID" value="NZ_JAFBCM010000001.1"/>
</dbReference>
<keyword evidence="6 12" id="KW-0418">Kinase</keyword>
<dbReference type="Proteomes" id="UP001595699">
    <property type="component" value="Unassembled WGS sequence"/>
</dbReference>
<comment type="catalytic activity">
    <reaction evidence="1">
        <text>ATP + protein L-histidine = ADP + protein N-phospho-L-histidine.</text>
        <dbReference type="EC" id="2.7.13.3"/>
    </reaction>
</comment>
<dbReference type="EMBL" id="JBHRZH010000006">
    <property type="protein sequence ID" value="MFC3761244.1"/>
    <property type="molecule type" value="Genomic_DNA"/>
</dbReference>
<dbReference type="EC" id="2.7.13.3" evidence="2"/>
<evidence type="ECO:0000256" key="1">
    <source>
        <dbReference type="ARBA" id="ARBA00000085"/>
    </source>
</evidence>
<evidence type="ECO:0000256" key="8">
    <source>
        <dbReference type="ARBA" id="ARBA00023012"/>
    </source>
</evidence>
<evidence type="ECO:0000256" key="4">
    <source>
        <dbReference type="ARBA" id="ARBA00022679"/>
    </source>
</evidence>
<keyword evidence="3" id="KW-0597">Phosphoprotein</keyword>
<accession>A0ABV7YAZ8</accession>
<dbReference type="GO" id="GO:0016301">
    <property type="term" value="F:kinase activity"/>
    <property type="evidence" value="ECO:0007669"/>
    <property type="project" value="UniProtKB-KW"/>
</dbReference>
<evidence type="ECO:0000256" key="6">
    <source>
        <dbReference type="ARBA" id="ARBA00022777"/>
    </source>
</evidence>
<keyword evidence="8" id="KW-0902">Two-component regulatory system</keyword>
<name>A0ABV7YAZ8_9ACTN</name>
<feature type="domain" description="Histidine kinase/HSP90-like ATPase" evidence="10">
    <location>
        <begin position="296"/>
        <end position="391"/>
    </location>
</feature>
<sequence length="396" mass="41078">MGQQTRTWIGVAAGAVVVLAGVWMAFAVGSPFPVATAAASGGWLALAISWPYTRSRVPIVTATAATMSFAATVFTAVERRAAIENTETFLGFLMLVETAALLALIAWCARSATIPVAVMAGGAAALAQAAILLRSVIPASPLEFVGLIGFWGLGSLGAAGIGIYIRWLDEKRERAVDTARRAQRMDLARDLHDFVAHDVSGIVVQAQAAQVILPSNPAEALAALKRIEDAGLQALDAMDRTVHMLHDATDLSTRSPAQGLAELPEVVSRFGASGSAAVSLSLPAGLADTVPREVNTTAYRVVVEALTNVRRHAPSARSVKVAVTADKAALTVTVTNDESAGHAPALGGTERPRSGLGLLGLTERVEAVGGTLTAGPLDADGWRTEAVLPLPEMDSE</sequence>
<reference evidence="13" key="1">
    <citation type="journal article" date="2019" name="Int. J. Syst. Evol. Microbiol.">
        <title>The Global Catalogue of Microorganisms (GCM) 10K type strain sequencing project: providing services to taxonomists for standard genome sequencing and annotation.</title>
        <authorList>
            <consortium name="The Broad Institute Genomics Platform"/>
            <consortium name="The Broad Institute Genome Sequencing Center for Infectious Disease"/>
            <person name="Wu L."/>
            <person name="Ma J."/>
        </authorList>
    </citation>
    <scope>NUCLEOTIDE SEQUENCE [LARGE SCALE GENOMIC DNA]</scope>
    <source>
        <strain evidence="13">CGMCC 4.7241</strain>
    </source>
</reference>
<keyword evidence="9" id="KW-0812">Transmembrane</keyword>
<feature type="transmembrane region" description="Helical" evidence="9">
    <location>
        <begin position="57"/>
        <end position="77"/>
    </location>
</feature>
<dbReference type="InterPro" id="IPR011712">
    <property type="entry name" value="Sig_transdc_His_kin_sub3_dim/P"/>
</dbReference>
<feature type="transmembrane region" description="Helical" evidence="9">
    <location>
        <begin position="7"/>
        <end position="26"/>
    </location>
</feature>
<keyword evidence="9" id="KW-0472">Membrane</keyword>
<dbReference type="InterPro" id="IPR050482">
    <property type="entry name" value="Sensor_HK_TwoCompSys"/>
</dbReference>
<dbReference type="Gene3D" id="1.20.5.1930">
    <property type="match status" value="1"/>
</dbReference>
<dbReference type="InterPro" id="IPR036890">
    <property type="entry name" value="HATPase_C_sf"/>
</dbReference>
<organism evidence="12 13">
    <name type="scientific">Tenggerimyces flavus</name>
    <dbReference type="NCBI Taxonomy" id="1708749"/>
    <lineage>
        <taxon>Bacteria</taxon>
        <taxon>Bacillati</taxon>
        <taxon>Actinomycetota</taxon>
        <taxon>Actinomycetes</taxon>
        <taxon>Propionibacteriales</taxon>
        <taxon>Nocardioidaceae</taxon>
        <taxon>Tenggerimyces</taxon>
    </lineage>
</organism>
<dbReference type="PANTHER" id="PTHR24421">
    <property type="entry name" value="NITRATE/NITRITE SENSOR PROTEIN NARX-RELATED"/>
    <property type="match status" value="1"/>
</dbReference>
<evidence type="ECO:0000256" key="7">
    <source>
        <dbReference type="ARBA" id="ARBA00022840"/>
    </source>
</evidence>
<keyword evidence="9" id="KW-1133">Transmembrane helix</keyword>
<dbReference type="InterPro" id="IPR003594">
    <property type="entry name" value="HATPase_dom"/>
</dbReference>
<feature type="transmembrane region" description="Helical" evidence="9">
    <location>
        <begin position="143"/>
        <end position="165"/>
    </location>
</feature>
<dbReference type="PANTHER" id="PTHR24421:SF10">
    <property type="entry name" value="NITRATE_NITRITE SENSOR PROTEIN NARQ"/>
    <property type="match status" value="1"/>
</dbReference>
<gene>
    <name evidence="12" type="ORF">ACFOUW_10365</name>
</gene>
<protein>
    <recommendedName>
        <fullName evidence="2">histidine kinase</fullName>
        <ecNumber evidence="2">2.7.13.3</ecNumber>
    </recommendedName>
</protein>
<feature type="transmembrane region" description="Helical" evidence="9">
    <location>
        <begin position="32"/>
        <end position="50"/>
    </location>
</feature>
<evidence type="ECO:0000256" key="3">
    <source>
        <dbReference type="ARBA" id="ARBA00022553"/>
    </source>
</evidence>
<evidence type="ECO:0000256" key="9">
    <source>
        <dbReference type="SAM" id="Phobius"/>
    </source>
</evidence>
<evidence type="ECO:0000259" key="11">
    <source>
        <dbReference type="Pfam" id="PF07730"/>
    </source>
</evidence>
<keyword evidence="7" id="KW-0067">ATP-binding</keyword>
<feature type="domain" description="Signal transduction histidine kinase subgroup 3 dimerisation and phosphoacceptor" evidence="11">
    <location>
        <begin position="184"/>
        <end position="248"/>
    </location>
</feature>